<evidence type="ECO:0000256" key="4">
    <source>
        <dbReference type="ARBA" id="ARBA00023136"/>
    </source>
</evidence>
<reference evidence="7 8" key="1">
    <citation type="journal article" date="2015" name="Front. Microbiol.">
        <title>Genome sequence of the plant growth promoting endophytic yeast Rhodotorula graminis WP1.</title>
        <authorList>
            <person name="Firrincieli A."/>
            <person name="Otillar R."/>
            <person name="Salamov A."/>
            <person name="Schmutz J."/>
            <person name="Khan Z."/>
            <person name="Redman R.S."/>
            <person name="Fleck N.D."/>
            <person name="Lindquist E."/>
            <person name="Grigoriev I.V."/>
            <person name="Doty S.L."/>
        </authorList>
    </citation>
    <scope>NUCLEOTIDE SEQUENCE [LARGE SCALE GENOMIC DNA]</scope>
    <source>
        <strain evidence="7 8">WP1</strain>
    </source>
</reference>
<dbReference type="OrthoDB" id="110024at2759"/>
<evidence type="ECO:0000256" key="3">
    <source>
        <dbReference type="ARBA" id="ARBA00022989"/>
    </source>
</evidence>
<sequence length="432" mass="47540">MPQTPSSMRSRPSSASLEAPNAAAASPSSSRHSTLESRRALGARASGMARDPGTPVGRLLAAEGLAVRSPRRVRHRSLADKVIDWPSNALMSLETSVQLLSFESAGYPAALAFHLVHLVVRVSAFVPSLTSITSMLFSSASSASRYVRRPADALGDADARLEALQRASQGRGGGEWGWWAWTFSALLILVSVGNSAYLASRRRKYQMVLRRDPLASPNARSTMLDFSPSKRHVSFTESVRRRVKAALGKVEVEESHAYPVQELQVWTPERVLWSLRFFTLYPPPVALMYHFLALDNCVPFAIVGGTIVLTIYVLVHLYSTLVSDRAALQAEVMHEYNAKFVNPRVFVAKRDACVSTSQAEMVGANDWLRAGRRHVLDESLGQDDEQHVVVRGSGRRASRRDSSVPSMQQREVEGPSDSPVPRRSRPRPSMLG</sequence>
<keyword evidence="2 6" id="KW-0812">Transmembrane</keyword>
<evidence type="ECO:0000313" key="7">
    <source>
        <dbReference type="EMBL" id="KPV76029.1"/>
    </source>
</evidence>
<evidence type="ECO:0000256" key="5">
    <source>
        <dbReference type="SAM" id="MobiDB-lite"/>
    </source>
</evidence>
<dbReference type="OMA" id="MHEYNAR"/>
<dbReference type="RefSeq" id="XP_018272078.1">
    <property type="nucleotide sequence ID" value="XM_018416631.1"/>
</dbReference>
<dbReference type="InterPro" id="IPR018819">
    <property type="entry name" value="Nur1/Mug154"/>
</dbReference>
<feature type="region of interest" description="Disordered" evidence="5">
    <location>
        <begin position="388"/>
        <end position="432"/>
    </location>
</feature>
<dbReference type="GO" id="GO:0043007">
    <property type="term" value="P:maintenance of rDNA"/>
    <property type="evidence" value="ECO:0007669"/>
    <property type="project" value="TreeGrafter"/>
</dbReference>
<feature type="region of interest" description="Disordered" evidence="5">
    <location>
        <begin position="1"/>
        <end position="39"/>
    </location>
</feature>
<dbReference type="Proteomes" id="UP000053890">
    <property type="component" value="Unassembled WGS sequence"/>
</dbReference>
<comment type="subcellular location">
    <subcellularLocation>
        <location evidence="1">Endomembrane system</location>
        <topology evidence="1">Multi-pass membrane protein</topology>
    </subcellularLocation>
</comment>
<feature type="compositionally biased region" description="Low complexity" evidence="5">
    <location>
        <begin position="415"/>
        <end position="432"/>
    </location>
</feature>
<dbReference type="GO" id="GO:0012505">
    <property type="term" value="C:endomembrane system"/>
    <property type="evidence" value="ECO:0007669"/>
    <property type="project" value="UniProtKB-SubCell"/>
</dbReference>
<name>A0A194S657_RHOGW</name>
<keyword evidence="8" id="KW-1185">Reference proteome</keyword>
<dbReference type="AlphaFoldDB" id="A0A194S657"/>
<evidence type="ECO:0008006" key="9">
    <source>
        <dbReference type="Google" id="ProtNLM"/>
    </source>
</evidence>
<feature type="transmembrane region" description="Helical" evidence="6">
    <location>
        <begin position="298"/>
        <end position="318"/>
    </location>
</feature>
<feature type="compositionally biased region" description="Low complexity" evidence="5">
    <location>
        <begin position="1"/>
        <end position="30"/>
    </location>
</feature>
<evidence type="ECO:0000256" key="2">
    <source>
        <dbReference type="ARBA" id="ARBA00022692"/>
    </source>
</evidence>
<proteinExistence type="predicted"/>
<feature type="transmembrane region" description="Helical" evidence="6">
    <location>
        <begin position="178"/>
        <end position="200"/>
    </location>
</feature>
<dbReference type="PANTHER" id="PTHR28293:SF1">
    <property type="entry name" value="NUCLEAR RIM PROTEIN 1"/>
    <property type="match status" value="1"/>
</dbReference>
<dbReference type="Pfam" id="PF10332">
    <property type="entry name" value="DUF2418"/>
    <property type="match status" value="1"/>
</dbReference>
<feature type="transmembrane region" description="Helical" evidence="6">
    <location>
        <begin position="271"/>
        <end position="292"/>
    </location>
</feature>
<evidence type="ECO:0000313" key="8">
    <source>
        <dbReference type="Proteomes" id="UP000053890"/>
    </source>
</evidence>
<dbReference type="PANTHER" id="PTHR28293">
    <property type="entry name" value="NUCLEAR RIM PROTEIN 1"/>
    <property type="match status" value="1"/>
</dbReference>
<keyword evidence="3 6" id="KW-1133">Transmembrane helix</keyword>
<keyword evidence="4 6" id="KW-0472">Membrane</keyword>
<accession>A0A194S657</accession>
<evidence type="ECO:0000256" key="1">
    <source>
        <dbReference type="ARBA" id="ARBA00004127"/>
    </source>
</evidence>
<gene>
    <name evidence="7" type="ORF">RHOBADRAFT_53029</name>
</gene>
<dbReference type="GO" id="GO:0007096">
    <property type="term" value="P:regulation of exit from mitosis"/>
    <property type="evidence" value="ECO:0007669"/>
    <property type="project" value="TreeGrafter"/>
</dbReference>
<dbReference type="EMBL" id="KQ474077">
    <property type="protein sequence ID" value="KPV76029.1"/>
    <property type="molecule type" value="Genomic_DNA"/>
</dbReference>
<evidence type="ECO:0000256" key="6">
    <source>
        <dbReference type="SAM" id="Phobius"/>
    </source>
</evidence>
<organism evidence="7 8">
    <name type="scientific">Rhodotorula graminis (strain WP1)</name>
    <dbReference type="NCBI Taxonomy" id="578459"/>
    <lineage>
        <taxon>Eukaryota</taxon>
        <taxon>Fungi</taxon>
        <taxon>Dikarya</taxon>
        <taxon>Basidiomycota</taxon>
        <taxon>Pucciniomycotina</taxon>
        <taxon>Microbotryomycetes</taxon>
        <taxon>Sporidiobolales</taxon>
        <taxon>Sporidiobolaceae</taxon>
        <taxon>Rhodotorula</taxon>
    </lineage>
</organism>
<protein>
    <recommendedName>
        <fullName evidence="9">Nuclear rim protein 1</fullName>
    </recommendedName>
</protein>
<dbReference type="GeneID" id="28977079"/>